<feature type="region of interest" description="Disordered" evidence="1">
    <location>
        <begin position="1"/>
        <end position="32"/>
    </location>
</feature>
<evidence type="ECO:0000313" key="3">
    <source>
        <dbReference type="EMBL" id="SIT72315.1"/>
    </source>
</evidence>
<dbReference type="InterPro" id="IPR036465">
    <property type="entry name" value="vWFA_dom_sf"/>
</dbReference>
<proteinExistence type="predicted"/>
<feature type="domain" description="VWFA" evidence="2">
    <location>
        <begin position="35"/>
        <end position="246"/>
    </location>
</feature>
<dbReference type="AlphaFoldDB" id="A0A1U7PMS5"/>
<dbReference type="Proteomes" id="UP000187550">
    <property type="component" value="Unassembled WGS sequence"/>
</dbReference>
<evidence type="ECO:0000256" key="1">
    <source>
        <dbReference type="SAM" id="MobiDB-lite"/>
    </source>
</evidence>
<dbReference type="STRING" id="550447.SAMN05428946_0846"/>
<reference evidence="4" key="1">
    <citation type="submission" date="2017-01" db="EMBL/GenBank/DDBJ databases">
        <authorList>
            <person name="Varghese N."/>
            <person name="Submissions S."/>
        </authorList>
    </citation>
    <scope>NUCLEOTIDE SEQUENCE [LARGE SCALE GENOMIC DNA]</scope>
    <source>
        <strain evidence="4">MNA4</strain>
    </source>
</reference>
<dbReference type="Gene3D" id="3.40.50.410">
    <property type="entry name" value="von Willebrand factor, type A domain"/>
    <property type="match status" value="1"/>
</dbReference>
<dbReference type="SMART" id="SM00327">
    <property type="entry name" value="VWA"/>
    <property type="match status" value="1"/>
</dbReference>
<keyword evidence="4" id="KW-1185">Reference proteome</keyword>
<name>A0A1U7PMS5_9BACI</name>
<protein>
    <submittedName>
        <fullName evidence="3">Ca-activated chloride channel family protein</fullName>
    </submittedName>
</protein>
<evidence type="ECO:0000313" key="4">
    <source>
        <dbReference type="Proteomes" id="UP000187550"/>
    </source>
</evidence>
<gene>
    <name evidence="3" type="ORF">SAMN05428946_0846</name>
</gene>
<sequence length="307" mass="33477">MFKMEYEDPMGALRSGSVPGGPGGSGPDGSDASYNVEILLDASGSMANVIGSKTRMELAKEAIRSFASSLPAEANAGLRVYGHKGTGSKADKAMSCASNELVYPIQPYEESQLAESLNQFNPAGWTPLAGAIGQAQKDLEPYKGEHDENVIFVVSDGMETCGGDPVQSAAALKASGISPIVHIIGFDVASKEEQQLQDVAEAAGGTYTNARNHEQLKAEFDWSLEDAKKWQDWWLEEKNNLVMDKFGERSDINKIEINWKVQNRSESHKMQHALLTLQTQGKINSPQQKQDHRHAQRILLGNGRPYS</sequence>
<feature type="compositionally biased region" description="Gly residues" evidence="1">
    <location>
        <begin position="18"/>
        <end position="27"/>
    </location>
</feature>
<organism evidence="3 4">
    <name type="scientific">Edaphobacillus lindanitolerans</name>
    <dbReference type="NCBI Taxonomy" id="550447"/>
    <lineage>
        <taxon>Bacteria</taxon>
        <taxon>Bacillati</taxon>
        <taxon>Bacillota</taxon>
        <taxon>Bacilli</taxon>
        <taxon>Bacillales</taxon>
        <taxon>Bacillaceae</taxon>
        <taxon>Edaphobacillus</taxon>
    </lineage>
</organism>
<evidence type="ECO:0000259" key="2">
    <source>
        <dbReference type="PROSITE" id="PS50234"/>
    </source>
</evidence>
<dbReference type="InterPro" id="IPR002035">
    <property type="entry name" value="VWF_A"/>
</dbReference>
<dbReference type="PROSITE" id="PS50234">
    <property type="entry name" value="VWFA"/>
    <property type="match status" value="1"/>
</dbReference>
<dbReference type="EMBL" id="FTPL01000001">
    <property type="protein sequence ID" value="SIT72315.1"/>
    <property type="molecule type" value="Genomic_DNA"/>
</dbReference>
<accession>A0A1U7PMS5</accession>
<dbReference type="SUPFAM" id="SSF53300">
    <property type="entry name" value="vWA-like"/>
    <property type="match status" value="1"/>
</dbReference>
<dbReference type="Pfam" id="PF00092">
    <property type="entry name" value="VWA"/>
    <property type="match status" value="1"/>
</dbReference>